<feature type="region of interest" description="Disordered" evidence="4">
    <location>
        <begin position="1289"/>
        <end position="1358"/>
    </location>
</feature>
<feature type="region of interest" description="Disordered" evidence="4">
    <location>
        <begin position="952"/>
        <end position="983"/>
    </location>
</feature>
<feature type="compositionally biased region" description="Acidic residues" evidence="4">
    <location>
        <begin position="346"/>
        <end position="362"/>
    </location>
</feature>
<feature type="region of interest" description="Disordered" evidence="4">
    <location>
        <begin position="707"/>
        <end position="756"/>
    </location>
</feature>
<dbReference type="PROSITE" id="PS50297">
    <property type="entry name" value="ANK_REP_REGION"/>
    <property type="match status" value="2"/>
</dbReference>
<dbReference type="SMART" id="SM00248">
    <property type="entry name" value="ANK"/>
    <property type="match status" value="3"/>
</dbReference>
<proteinExistence type="predicted"/>
<feature type="compositionally biased region" description="Basic residues" evidence="4">
    <location>
        <begin position="1324"/>
        <end position="1333"/>
    </location>
</feature>
<feature type="compositionally biased region" description="Pro residues" evidence="4">
    <location>
        <begin position="566"/>
        <end position="579"/>
    </location>
</feature>
<dbReference type="PROSITE" id="PS50096">
    <property type="entry name" value="IQ"/>
    <property type="match status" value="3"/>
</dbReference>
<feature type="region of interest" description="Disordered" evidence="4">
    <location>
        <begin position="1233"/>
        <end position="1252"/>
    </location>
</feature>
<dbReference type="Gene3D" id="1.20.5.190">
    <property type="match status" value="1"/>
</dbReference>
<dbReference type="PROSITE" id="PS50088">
    <property type="entry name" value="ANK_REPEAT"/>
    <property type="match status" value="2"/>
</dbReference>
<feature type="compositionally biased region" description="Acidic residues" evidence="4">
    <location>
        <begin position="1236"/>
        <end position="1248"/>
    </location>
</feature>
<dbReference type="Gene3D" id="1.25.40.20">
    <property type="entry name" value="Ankyrin repeat-containing domain"/>
    <property type="match status" value="2"/>
</dbReference>
<dbReference type="Proteomes" id="UP000001058">
    <property type="component" value="Unassembled WGS sequence"/>
</dbReference>
<feature type="compositionally biased region" description="Polar residues" evidence="4">
    <location>
        <begin position="955"/>
        <end position="966"/>
    </location>
</feature>
<evidence type="ECO:0000256" key="5">
    <source>
        <dbReference type="SAM" id="Phobius"/>
    </source>
</evidence>
<evidence type="ECO:0000256" key="2">
    <source>
        <dbReference type="ARBA" id="ARBA00023043"/>
    </source>
</evidence>
<keyword evidence="1" id="KW-0677">Repeat</keyword>
<feature type="region of interest" description="Disordered" evidence="4">
    <location>
        <begin position="1186"/>
        <end position="1224"/>
    </location>
</feature>
<accession>D8U5M2</accession>
<feature type="transmembrane region" description="Helical" evidence="5">
    <location>
        <begin position="165"/>
        <end position="198"/>
    </location>
</feature>
<keyword evidence="5" id="KW-0472">Membrane</keyword>
<reference evidence="6 7" key="1">
    <citation type="journal article" date="2010" name="Science">
        <title>Genomic analysis of organismal complexity in the multicellular green alga Volvox carteri.</title>
        <authorList>
            <person name="Prochnik S.E."/>
            <person name="Umen J."/>
            <person name="Nedelcu A.M."/>
            <person name="Hallmann A."/>
            <person name="Miller S.M."/>
            <person name="Nishii I."/>
            <person name="Ferris P."/>
            <person name="Kuo A."/>
            <person name="Mitros T."/>
            <person name="Fritz-Laylin L.K."/>
            <person name="Hellsten U."/>
            <person name="Chapman J."/>
            <person name="Simakov O."/>
            <person name="Rensing S.A."/>
            <person name="Terry A."/>
            <person name="Pangilinan J."/>
            <person name="Kapitonov V."/>
            <person name="Jurka J."/>
            <person name="Salamov A."/>
            <person name="Shapiro H."/>
            <person name="Schmutz J."/>
            <person name="Grimwood J."/>
            <person name="Lindquist E."/>
            <person name="Lucas S."/>
            <person name="Grigoriev I.V."/>
            <person name="Schmitt R."/>
            <person name="Kirk D."/>
            <person name="Rokhsar D.S."/>
        </authorList>
    </citation>
    <scope>NUCLEOTIDE SEQUENCE [LARGE SCALE GENOMIC DNA]</scope>
    <source>
        <strain evidence="7">f. Nagariensis / Eve</strain>
    </source>
</reference>
<feature type="compositionally biased region" description="Gly residues" evidence="4">
    <location>
        <begin position="1193"/>
        <end position="1203"/>
    </location>
</feature>
<feature type="repeat" description="ANK" evidence="3">
    <location>
        <begin position="1072"/>
        <end position="1111"/>
    </location>
</feature>
<feature type="repeat" description="ANK" evidence="3">
    <location>
        <begin position="860"/>
        <end position="896"/>
    </location>
</feature>
<feature type="compositionally biased region" description="Pro residues" evidence="4">
    <location>
        <begin position="542"/>
        <end position="554"/>
    </location>
</feature>
<dbReference type="OrthoDB" id="6718656at2759"/>
<feature type="region of interest" description="Disordered" evidence="4">
    <location>
        <begin position="341"/>
        <end position="391"/>
    </location>
</feature>
<dbReference type="PANTHER" id="PTHR24178">
    <property type="entry name" value="MOLTING PROTEIN MLT-4"/>
    <property type="match status" value="1"/>
</dbReference>
<gene>
    <name evidence="6" type="ORF">VOLCADRAFT_94742</name>
</gene>
<evidence type="ECO:0000256" key="3">
    <source>
        <dbReference type="PROSITE-ProRule" id="PRU00023"/>
    </source>
</evidence>
<keyword evidence="7" id="KW-1185">Reference proteome</keyword>
<dbReference type="Pfam" id="PF00612">
    <property type="entry name" value="IQ"/>
    <property type="match status" value="3"/>
</dbReference>
<dbReference type="InParanoid" id="D8U5M2"/>
<dbReference type="GeneID" id="9617167"/>
<dbReference type="SMART" id="SM00015">
    <property type="entry name" value="IQ"/>
    <property type="match status" value="3"/>
</dbReference>
<organism evidence="7">
    <name type="scientific">Volvox carteri f. nagariensis</name>
    <dbReference type="NCBI Taxonomy" id="3068"/>
    <lineage>
        <taxon>Eukaryota</taxon>
        <taxon>Viridiplantae</taxon>
        <taxon>Chlorophyta</taxon>
        <taxon>core chlorophytes</taxon>
        <taxon>Chlorophyceae</taxon>
        <taxon>CS clade</taxon>
        <taxon>Chlamydomonadales</taxon>
        <taxon>Volvocaceae</taxon>
        <taxon>Volvox</taxon>
    </lineage>
</organism>
<dbReference type="SUPFAM" id="SSF48403">
    <property type="entry name" value="Ankyrin repeat"/>
    <property type="match status" value="1"/>
</dbReference>
<feature type="compositionally biased region" description="Gly residues" evidence="4">
    <location>
        <begin position="711"/>
        <end position="725"/>
    </location>
</feature>
<feature type="compositionally biased region" description="Pro residues" evidence="4">
    <location>
        <begin position="1343"/>
        <end position="1354"/>
    </location>
</feature>
<feature type="region of interest" description="Disordered" evidence="4">
    <location>
        <begin position="1747"/>
        <end position="1784"/>
    </location>
</feature>
<dbReference type="RefSeq" id="XP_002953913.1">
    <property type="nucleotide sequence ID" value="XM_002953867.1"/>
</dbReference>
<evidence type="ECO:0000256" key="1">
    <source>
        <dbReference type="ARBA" id="ARBA00022737"/>
    </source>
</evidence>
<feature type="compositionally biased region" description="Acidic residues" evidence="4">
    <location>
        <begin position="1020"/>
        <end position="1030"/>
    </location>
</feature>
<feature type="region of interest" description="Disordered" evidence="4">
    <location>
        <begin position="1665"/>
        <end position="1693"/>
    </location>
</feature>
<feature type="region of interest" description="Disordered" evidence="4">
    <location>
        <begin position="1014"/>
        <end position="1039"/>
    </location>
</feature>
<dbReference type="InterPro" id="IPR000048">
    <property type="entry name" value="IQ_motif_EF-hand-BS"/>
</dbReference>
<dbReference type="KEGG" id="vcn:VOLCADRAFT_94742"/>
<name>D8U5M2_VOLCA</name>
<dbReference type="EMBL" id="GL378360">
    <property type="protein sequence ID" value="EFJ44942.1"/>
    <property type="molecule type" value="Genomic_DNA"/>
</dbReference>
<keyword evidence="5" id="KW-1133">Transmembrane helix</keyword>
<dbReference type="InterPro" id="IPR002110">
    <property type="entry name" value="Ankyrin_rpt"/>
</dbReference>
<dbReference type="InterPro" id="IPR036770">
    <property type="entry name" value="Ankyrin_rpt-contain_sf"/>
</dbReference>
<dbReference type="CDD" id="cd23767">
    <property type="entry name" value="IQCD"/>
    <property type="match status" value="2"/>
</dbReference>
<keyword evidence="5" id="KW-0812">Transmembrane</keyword>
<evidence type="ECO:0000256" key="4">
    <source>
        <dbReference type="SAM" id="MobiDB-lite"/>
    </source>
</evidence>
<sequence length="1784" mass="185357">MEFNVSRRTVAPEYEVKFEWSRATANPSPKDDHEWVEVLRRPPETWSPAEVAHWARQPRERGGADLGVNLAERLQENAIDGYLLLMYGSGGGGGGGGGGSGDVASELRQAVEQLRTLQDRILYGDVVLPPPRELLEQPLGPLGGGAAAWSRPLPRRRTASAISAVELAAAVTAVGGLVEVLLALLVLVLLMLVLVPILVLEEERVGDMWPAVLPKRRLKVLRLEGLGGLSRYDQARQAAAAAAAATVAATSPAAALPPPPPMLPQERLSVVEAQGRRLREEMASSGQREAVDELAKVPLQQALRRAAAVAVAGPEAGGGGMSSVWRPGLSAEARALLAEADRREAEGEDPWVYDDADGDGSSDNDNCGGRDAGGGGCSSRRGRRRRPAGGVLQRLVGLAPGGGIRHPGSHAAHPPLPGPDPWRTADKEAVALVLARGSSTPVHHTLKSKLAQDAVRHMYGIPPSAMAKAAAAAAASQVESALPFYPPTSLLTNHRAAVHEIELRRQMGLPVTADLVAARSVATPKAPRLVVRHPRQTLLLPSPAPLPPPPPAGPDTPVGGRDRPFSAPPLPSPAPPGVPPARIVQFANIGIGSYSLADSGHRSDSGQRLAPPEARVRGIGADSDLRRAIAARAAAAAVTAAAAAKQGPEAAAGVWLAVPKVPWVGRSTSATRAHGMVRVGTELEGQWGDPELQRSVREVLSYLDGRWIPPGGRGAGAGSNGGGNGGKHRPHSRGSRQQQQQQRQRQHNYQFQNGELVYTGRRPPFETVFPPPYEVPPSKSRPMGCNNAYSKADAERLAGAVSSEGPRGSSELHWAAGRGDALRVAELLIKTREDAAKKAVESAAATAAAAMALVNCRNRAGETPLHRAAQCRQGRSAVAVLELLLSAGADPNAADCWGVTPLMRVFAAGCWLPEGDLRCEVLLSAGARVDVREANTGETLLHKAIIYNVCREHQQSPPRRTRSPSGHRSPCRVRQQPLPTANRHGGITAAAAAGAGTTSLRELLQLLLSLSREHLPPYQEDGENDDDDDDKGASRRGVARAAAAAATAAAEDAVASSAGRSRGLHVDARDARGRTALHVACSRPHLHGPGMEGCCVTVLLREGADPNAADDMGRRPLHIVLAEAAATTRLHEANRINHTKLAVSRPKQHSVWEGGGRATRLSKLVGLLNRYSDTAAKVEEAVGEKAGRKARRGGGGVGVGGLRRGAAKAADKPGLGGGAGPKTLRQLYRERFGESSGDEDGREGEEEEPSQHQVVQAYLAAMRSGLPHKDGTGGGTAAAAATTVTALDKQANAATQHQDHQPAPKPGSGLDPDSAATRIQAAFRGHRARRRLKAAGVAAPASVPEPTPPPPPPSRHTMAHGLRTAAAATSQYGPYGSEHERAAIRIQAAHRGYLVRKHLSAVKRQQRQDQQVPPAGDAAVSVATPVAAAAPDGRLIAARSHATAADAAADALWDPPRSSATAAPGMSYDVRHELAAARIQAAWKGMQARRLYSRVRQAAVEQDDLDLILDPEEVAALSRNVSGAARYPRGGSISRRRRLPPGEAGEASALLQGCGDVADRANGDTGGHDAAATVAVVAAAGAAAGGDGTGRYGNLVVTSDDEDLNDGAPSVEGWSDASEALGRGWEAPEAPSPSRIPVAASFRRNTSRAVDGGPGAAIAADATTTTGVYSGGGGGGGVGGASMRRRGPGGTTVVPQLAVADDGRVVGDPSDLDLLDLVSEGEADAGGEGDEGDDHSLPSGVVIRHVEGSENDGRGGGGFGVVQHHHGGDDEGSLKGVGSEGSVF</sequence>
<evidence type="ECO:0000313" key="6">
    <source>
        <dbReference type="EMBL" id="EFJ44942.1"/>
    </source>
</evidence>
<feature type="compositionally biased region" description="Gly residues" evidence="4">
    <location>
        <begin position="1669"/>
        <end position="1680"/>
    </location>
</feature>
<evidence type="ECO:0000313" key="7">
    <source>
        <dbReference type="Proteomes" id="UP000001058"/>
    </source>
</evidence>
<keyword evidence="2 3" id="KW-0040">ANK repeat</keyword>
<dbReference type="STRING" id="3068.D8U5M2"/>
<protein>
    <submittedName>
        <fullName evidence="6">Uncharacterized protein</fullName>
    </submittedName>
</protein>
<feature type="region of interest" description="Disordered" evidence="4">
    <location>
        <begin position="538"/>
        <end position="579"/>
    </location>
</feature>
<dbReference type="Pfam" id="PF00023">
    <property type="entry name" value="Ank"/>
    <property type="match status" value="2"/>
</dbReference>